<evidence type="ECO:0000313" key="2">
    <source>
        <dbReference type="EMBL" id="PVU96888.1"/>
    </source>
</evidence>
<feature type="compositionally biased region" description="Polar residues" evidence="1">
    <location>
        <begin position="86"/>
        <end position="102"/>
    </location>
</feature>
<feature type="compositionally biased region" description="Basic and acidic residues" evidence="1">
    <location>
        <begin position="1"/>
        <end position="11"/>
    </location>
</feature>
<comment type="caution">
    <text evidence="2">The sequence shown here is derived from an EMBL/GenBank/DDBJ whole genome shotgun (WGS) entry which is preliminary data.</text>
</comment>
<dbReference type="Proteomes" id="UP000245383">
    <property type="component" value="Unassembled WGS sequence"/>
</dbReference>
<dbReference type="AlphaFoldDB" id="A0A2T9YX41"/>
<dbReference type="EMBL" id="MBFR01000022">
    <property type="protein sequence ID" value="PVU96888.1"/>
    <property type="molecule type" value="Genomic_DNA"/>
</dbReference>
<evidence type="ECO:0000313" key="3">
    <source>
        <dbReference type="Proteomes" id="UP000245383"/>
    </source>
</evidence>
<reference evidence="2 3" key="1">
    <citation type="journal article" date="2018" name="MBio">
        <title>Comparative Genomics Reveals the Core Gene Toolbox for the Fungus-Insect Symbiosis.</title>
        <authorList>
            <person name="Wang Y."/>
            <person name="Stata M."/>
            <person name="Wang W."/>
            <person name="Stajich J.E."/>
            <person name="White M.M."/>
            <person name="Moncalvo J.M."/>
        </authorList>
    </citation>
    <scope>NUCLEOTIDE SEQUENCE [LARGE SCALE GENOMIC DNA]</scope>
    <source>
        <strain evidence="2 3">SWE-8-4</strain>
    </source>
</reference>
<organism evidence="2 3">
    <name type="scientific">Smittium simulii</name>
    <dbReference type="NCBI Taxonomy" id="133385"/>
    <lineage>
        <taxon>Eukaryota</taxon>
        <taxon>Fungi</taxon>
        <taxon>Fungi incertae sedis</taxon>
        <taxon>Zoopagomycota</taxon>
        <taxon>Kickxellomycotina</taxon>
        <taxon>Harpellomycetes</taxon>
        <taxon>Harpellales</taxon>
        <taxon>Legeriomycetaceae</taxon>
        <taxon>Smittium</taxon>
    </lineage>
</organism>
<proteinExistence type="predicted"/>
<evidence type="ECO:0000256" key="1">
    <source>
        <dbReference type="SAM" id="MobiDB-lite"/>
    </source>
</evidence>
<protein>
    <submittedName>
        <fullName evidence="2">Uncharacterized protein</fullName>
    </submittedName>
</protein>
<feature type="region of interest" description="Disordered" evidence="1">
    <location>
        <begin position="1"/>
        <end position="38"/>
    </location>
</feature>
<accession>A0A2T9YX41</accession>
<feature type="region of interest" description="Disordered" evidence="1">
    <location>
        <begin position="86"/>
        <end position="108"/>
    </location>
</feature>
<feature type="compositionally biased region" description="Polar residues" evidence="1">
    <location>
        <begin position="21"/>
        <end position="38"/>
    </location>
</feature>
<name>A0A2T9YX41_9FUNG</name>
<keyword evidence="3" id="KW-1185">Reference proteome</keyword>
<gene>
    <name evidence="2" type="ORF">BB561_000896</name>
</gene>
<sequence length="135" mass="14525">MSTSDHPDKKNFSYAIPTPINIPSTRNHSQNNSKNIASSLFPASNSLTSGIHFSPPMGSSTPSSSFPASFTYRNTLSNSIYARSTSFKPTSTLSGPASQFTEDSYLGPSKSQSVASIQRAHTPMGKMIREGLFLD</sequence>